<feature type="transmembrane region" description="Helical" evidence="1">
    <location>
        <begin position="29"/>
        <end position="50"/>
    </location>
</feature>
<reference evidence="3" key="1">
    <citation type="submission" date="2025-04" db="UniProtKB">
        <authorList>
            <consortium name="RefSeq"/>
        </authorList>
    </citation>
    <scope>IDENTIFICATION</scope>
    <source>
        <tissue evidence="4">Leaf</tissue>
    </source>
</reference>
<evidence type="ECO:0000313" key="3">
    <source>
        <dbReference type="RefSeq" id="XP_030531411.1"/>
    </source>
</evidence>
<feature type="transmembrane region" description="Helical" evidence="1">
    <location>
        <begin position="267"/>
        <end position="294"/>
    </location>
</feature>
<proteinExistence type="predicted"/>
<dbReference type="PANTHER" id="PTHR12242:SF22">
    <property type="entry name" value="OS02G0130600 PROTEIN"/>
    <property type="match status" value="1"/>
</dbReference>
<feature type="transmembrane region" description="Helical" evidence="1">
    <location>
        <begin position="241"/>
        <end position="260"/>
    </location>
</feature>
<sequence length="345" mass="39893">MSFLTASTDNSYKPYVNGNTTSASYWLNWRVLLCALWVSVSMIFALALIWRHEDFGRANRRDRDTERETAGTLYDDETWSPCLKGVHPAWLLAFRVVAFIVLLIMLIVTSFLDGGGSIFYYYTQWSSTLITIYFGLGSLLSFYGCYEYNNRAAGEKVDNVEVDSEQGTYAASEPRDNSHTIIAAKNSLQHSARKRANIWGYLFQIMFQMNAGAVVLTDCVFWFIIVPFLALNNYSLSILDINMHTINVVLLIGDTALNCLRFPLFRIGYFFMWTITYVIFQWILHFLINIWWPYPFLDLSSSYAPLWYVSVALMHFPCYGIFALVIKLKHSLLSRWFPQSYQCPK</sequence>
<feature type="transmembrane region" description="Helical" evidence="1">
    <location>
        <begin position="306"/>
        <end position="326"/>
    </location>
</feature>
<keyword evidence="1" id="KW-1133">Transmembrane helix</keyword>
<evidence type="ECO:0000313" key="2">
    <source>
        <dbReference type="Proteomes" id="UP000827889"/>
    </source>
</evidence>
<evidence type="ECO:0000256" key="1">
    <source>
        <dbReference type="SAM" id="Phobius"/>
    </source>
</evidence>
<feature type="transmembrane region" description="Helical" evidence="1">
    <location>
        <begin position="89"/>
        <end position="112"/>
    </location>
</feature>
<dbReference type="AlphaFoldDB" id="A0A8B8P995"/>
<organism evidence="2 3">
    <name type="scientific">Rhodamnia argentea</name>
    <dbReference type="NCBI Taxonomy" id="178133"/>
    <lineage>
        <taxon>Eukaryota</taxon>
        <taxon>Viridiplantae</taxon>
        <taxon>Streptophyta</taxon>
        <taxon>Embryophyta</taxon>
        <taxon>Tracheophyta</taxon>
        <taxon>Spermatophyta</taxon>
        <taxon>Magnoliopsida</taxon>
        <taxon>eudicotyledons</taxon>
        <taxon>Gunneridae</taxon>
        <taxon>Pentapetalae</taxon>
        <taxon>rosids</taxon>
        <taxon>malvids</taxon>
        <taxon>Myrtales</taxon>
        <taxon>Myrtaceae</taxon>
        <taxon>Myrtoideae</taxon>
        <taxon>Myrteae</taxon>
        <taxon>Australasian group</taxon>
        <taxon>Rhodamnia</taxon>
    </lineage>
</organism>
<name>A0A8B8P995_9MYRT</name>
<feature type="transmembrane region" description="Helical" evidence="1">
    <location>
        <begin position="124"/>
        <end position="146"/>
    </location>
</feature>
<dbReference type="OrthoDB" id="419711at2759"/>
<evidence type="ECO:0000313" key="4">
    <source>
        <dbReference type="RefSeq" id="XP_048136570.1"/>
    </source>
</evidence>
<dbReference type="GO" id="GO:0016020">
    <property type="term" value="C:membrane"/>
    <property type="evidence" value="ECO:0007669"/>
    <property type="project" value="TreeGrafter"/>
</dbReference>
<gene>
    <name evidence="3 4" type="primary">LOC115741573</name>
</gene>
<feature type="transmembrane region" description="Helical" evidence="1">
    <location>
        <begin position="201"/>
        <end position="229"/>
    </location>
</feature>
<dbReference type="PANTHER" id="PTHR12242">
    <property type="entry name" value="OS02G0130600 PROTEIN-RELATED"/>
    <property type="match status" value="1"/>
</dbReference>
<dbReference type="Proteomes" id="UP000827889">
    <property type="component" value="Chromosome 6"/>
</dbReference>
<dbReference type="RefSeq" id="XP_048136570.1">
    <property type="nucleotide sequence ID" value="XM_048280613.1"/>
</dbReference>
<protein>
    <submittedName>
        <fullName evidence="3 4">Uncharacterized protein LOC115741573</fullName>
    </submittedName>
</protein>
<dbReference type="KEGG" id="rarg:115741573"/>
<keyword evidence="1" id="KW-0812">Transmembrane</keyword>
<keyword evidence="2" id="KW-1185">Reference proteome</keyword>
<dbReference type="RefSeq" id="XP_030531411.1">
    <property type="nucleotide sequence ID" value="XM_030675551.1"/>
</dbReference>
<dbReference type="GeneID" id="115741573"/>
<keyword evidence="1" id="KW-0472">Membrane</keyword>
<accession>A0A8B8P995</accession>